<name>A0A1T5ISQ0_9GAMM</name>
<dbReference type="EMBL" id="FUZV01000001">
    <property type="protein sequence ID" value="SKC42179.1"/>
    <property type="molecule type" value="Genomic_DNA"/>
</dbReference>
<evidence type="ECO:0000313" key="2">
    <source>
        <dbReference type="Proteomes" id="UP000190341"/>
    </source>
</evidence>
<sequence length="109" mass="12273">MARISNDARIAELEAACLHLRQTQCDRLQSQDEILKRVLTQFGRLQGQFAVMGYVASTLMQAVEDPVRLRLTACLQVAAENFPIGLPPNFEDGFRESAEALIPDIWDLR</sequence>
<dbReference type="STRING" id="428993.SAMN06296058_0206"/>
<dbReference type="RefSeq" id="WP_079722636.1">
    <property type="nucleotide sequence ID" value="NZ_BMCL01000003.1"/>
</dbReference>
<organism evidence="1 2">
    <name type="scientific">Pseudoxanthomonas indica</name>
    <dbReference type="NCBI Taxonomy" id="428993"/>
    <lineage>
        <taxon>Bacteria</taxon>
        <taxon>Pseudomonadati</taxon>
        <taxon>Pseudomonadota</taxon>
        <taxon>Gammaproteobacteria</taxon>
        <taxon>Lysobacterales</taxon>
        <taxon>Lysobacteraceae</taxon>
        <taxon>Pseudoxanthomonas</taxon>
    </lineage>
</organism>
<keyword evidence="2" id="KW-1185">Reference proteome</keyword>
<protein>
    <submittedName>
        <fullName evidence="1">Uncharacterized protein</fullName>
    </submittedName>
</protein>
<dbReference type="OrthoDB" id="9865353at2"/>
<evidence type="ECO:0000313" key="1">
    <source>
        <dbReference type="EMBL" id="SKC42179.1"/>
    </source>
</evidence>
<accession>A0A1T5ISQ0</accession>
<proteinExistence type="predicted"/>
<gene>
    <name evidence="1" type="ORF">SAMN06296058_0206</name>
</gene>
<reference evidence="1 2" key="1">
    <citation type="submission" date="2017-02" db="EMBL/GenBank/DDBJ databases">
        <authorList>
            <person name="Peterson S.W."/>
        </authorList>
    </citation>
    <scope>NUCLEOTIDE SEQUENCE [LARGE SCALE GENOMIC DNA]</scope>
    <source>
        <strain evidence="1 2">P15</strain>
    </source>
</reference>
<dbReference type="Proteomes" id="UP000190341">
    <property type="component" value="Unassembled WGS sequence"/>
</dbReference>
<dbReference type="AlphaFoldDB" id="A0A1T5ISQ0"/>